<sequence length="197" mass="21712">MDWLTVAVTLFLIIDPLGNTPVFLAVLKHVTPERRQFIIIRELLIAFAVMCLFFFSGRSVLKILGLSREAVAIAGAIVLFIIAIRMIFPSRGGNVLGDDEHNDEEPLIVPLAIPLTAGPSLLATLILLVENDPGHLGKNFLAMFTAWLVSSFILLAAPFFYRILGNRGLKAAERLMGMILISISVQMFLNAIQTIRL</sequence>
<evidence type="ECO:0000313" key="8">
    <source>
        <dbReference type="EMBL" id="SUO94908.1"/>
    </source>
</evidence>
<dbReference type="AlphaFoldDB" id="A0A380MRJ4"/>
<organism evidence="8 9">
    <name type="scientific">Suttonella ornithocola</name>
    <dbReference type="NCBI Taxonomy" id="279832"/>
    <lineage>
        <taxon>Bacteria</taxon>
        <taxon>Pseudomonadati</taxon>
        <taxon>Pseudomonadota</taxon>
        <taxon>Gammaproteobacteria</taxon>
        <taxon>Cardiobacteriales</taxon>
        <taxon>Cardiobacteriaceae</taxon>
        <taxon>Suttonella</taxon>
    </lineage>
</organism>
<feature type="transmembrane region" description="Helical" evidence="7">
    <location>
        <begin position="175"/>
        <end position="195"/>
    </location>
</feature>
<dbReference type="RefSeq" id="WP_072575666.1">
    <property type="nucleotide sequence ID" value="NZ_LWHB01000019.1"/>
</dbReference>
<evidence type="ECO:0000256" key="5">
    <source>
        <dbReference type="ARBA" id="ARBA00022989"/>
    </source>
</evidence>
<comment type="similarity">
    <text evidence="2 7">Belongs to the UPF0056 (MarC) family.</text>
</comment>
<keyword evidence="5 7" id="KW-1133">Transmembrane helix</keyword>
<feature type="transmembrane region" description="Helical" evidence="7">
    <location>
        <begin position="108"/>
        <end position="128"/>
    </location>
</feature>
<dbReference type="NCBIfam" id="NF008010">
    <property type="entry name" value="PRK10739.1"/>
    <property type="match status" value="1"/>
</dbReference>
<keyword evidence="6 7" id="KW-0472">Membrane</keyword>
<evidence type="ECO:0000256" key="1">
    <source>
        <dbReference type="ARBA" id="ARBA00004651"/>
    </source>
</evidence>
<feature type="transmembrane region" description="Helical" evidence="7">
    <location>
        <begin position="70"/>
        <end position="88"/>
    </location>
</feature>
<evidence type="ECO:0000256" key="4">
    <source>
        <dbReference type="ARBA" id="ARBA00022692"/>
    </source>
</evidence>
<keyword evidence="3" id="KW-1003">Cell membrane</keyword>
<gene>
    <name evidence="8" type="primary">yhgN</name>
    <name evidence="8" type="ORF">NCTC13337_00988</name>
</gene>
<evidence type="ECO:0000256" key="6">
    <source>
        <dbReference type="ARBA" id="ARBA00023136"/>
    </source>
</evidence>
<comment type="subcellular location">
    <subcellularLocation>
        <location evidence="1 7">Cell membrane</location>
        <topology evidence="1 7">Multi-pass membrane protein</topology>
    </subcellularLocation>
</comment>
<protein>
    <recommendedName>
        <fullName evidence="7">UPF0056 membrane protein</fullName>
    </recommendedName>
</protein>
<evidence type="ECO:0000256" key="3">
    <source>
        <dbReference type="ARBA" id="ARBA00022475"/>
    </source>
</evidence>
<reference evidence="8 9" key="1">
    <citation type="submission" date="2018-06" db="EMBL/GenBank/DDBJ databases">
        <authorList>
            <consortium name="Pathogen Informatics"/>
            <person name="Doyle S."/>
        </authorList>
    </citation>
    <scope>NUCLEOTIDE SEQUENCE [LARGE SCALE GENOMIC DNA]</scope>
    <source>
        <strain evidence="8 9">NCTC13337</strain>
    </source>
</reference>
<keyword evidence="4 7" id="KW-0812">Transmembrane</keyword>
<name>A0A380MRJ4_9GAMM</name>
<dbReference type="InterPro" id="IPR002771">
    <property type="entry name" value="Multi_antbiot-R_MarC"/>
</dbReference>
<dbReference type="NCBIfam" id="TIGR00427">
    <property type="entry name" value="NAAT family transporter"/>
    <property type="match status" value="1"/>
</dbReference>
<dbReference type="PANTHER" id="PTHR33508">
    <property type="entry name" value="UPF0056 MEMBRANE PROTEIN YHCE"/>
    <property type="match status" value="1"/>
</dbReference>
<feature type="transmembrane region" description="Helical" evidence="7">
    <location>
        <begin position="6"/>
        <end position="27"/>
    </location>
</feature>
<dbReference type="OrthoDB" id="21094at2"/>
<dbReference type="GO" id="GO:0005886">
    <property type="term" value="C:plasma membrane"/>
    <property type="evidence" value="ECO:0007669"/>
    <property type="project" value="UniProtKB-SubCell"/>
</dbReference>
<accession>A0A380MRJ4</accession>
<feature type="transmembrane region" description="Helical" evidence="7">
    <location>
        <begin position="39"/>
        <end position="58"/>
    </location>
</feature>
<dbReference type="Proteomes" id="UP000254601">
    <property type="component" value="Unassembled WGS sequence"/>
</dbReference>
<dbReference type="Pfam" id="PF01914">
    <property type="entry name" value="MarC"/>
    <property type="match status" value="1"/>
</dbReference>
<feature type="transmembrane region" description="Helical" evidence="7">
    <location>
        <begin position="140"/>
        <end position="163"/>
    </location>
</feature>
<evidence type="ECO:0000256" key="7">
    <source>
        <dbReference type="RuleBase" id="RU362048"/>
    </source>
</evidence>
<dbReference type="PANTHER" id="PTHR33508:SF10">
    <property type="entry name" value="UPF0056 INNER MEMBRANE PROTEIN YHGN"/>
    <property type="match status" value="1"/>
</dbReference>
<dbReference type="EMBL" id="UHIC01000001">
    <property type="protein sequence ID" value="SUO94908.1"/>
    <property type="molecule type" value="Genomic_DNA"/>
</dbReference>
<proteinExistence type="inferred from homology"/>
<evidence type="ECO:0000256" key="2">
    <source>
        <dbReference type="ARBA" id="ARBA00009784"/>
    </source>
</evidence>
<keyword evidence="9" id="KW-1185">Reference proteome</keyword>
<evidence type="ECO:0000313" key="9">
    <source>
        <dbReference type="Proteomes" id="UP000254601"/>
    </source>
</evidence>